<dbReference type="EMBL" id="DTIB01000065">
    <property type="protein sequence ID" value="HGB24953.1"/>
    <property type="molecule type" value="Genomic_DNA"/>
</dbReference>
<evidence type="ECO:0000313" key="1">
    <source>
        <dbReference type="EMBL" id="HGB24953.1"/>
    </source>
</evidence>
<dbReference type="AlphaFoldDB" id="A0A7C3SKT5"/>
<protein>
    <submittedName>
        <fullName evidence="1">CooT family nickel-binding protein</fullName>
    </submittedName>
</protein>
<organism evidence="1">
    <name type="scientific">Thermofilum pendens</name>
    <dbReference type="NCBI Taxonomy" id="2269"/>
    <lineage>
        <taxon>Archaea</taxon>
        <taxon>Thermoproteota</taxon>
        <taxon>Thermoprotei</taxon>
        <taxon>Thermofilales</taxon>
        <taxon>Thermofilaceae</taxon>
        <taxon>Thermofilum</taxon>
    </lineage>
</organism>
<proteinExistence type="predicted"/>
<name>A0A7C3SKT5_THEPE</name>
<gene>
    <name evidence="1" type="ORF">ENV88_02715</name>
</gene>
<sequence length="63" mass="6918">MCESKVIVRSGEGERSFEEVVELVAGDGVLTVVCLDGSRYKIPGRIVRLEANFVKHSVLVVLE</sequence>
<dbReference type="Pfam" id="PF10133">
    <property type="entry name" value="CooT"/>
    <property type="match status" value="1"/>
</dbReference>
<comment type="caution">
    <text evidence="1">The sequence shown here is derived from an EMBL/GenBank/DDBJ whole genome shotgun (WGS) entry which is preliminary data.</text>
</comment>
<reference evidence="1" key="1">
    <citation type="journal article" date="2020" name="mSystems">
        <title>Genome- and Community-Level Interaction Insights into Carbon Utilization and Element Cycling Functions of Hydrothermarchaeota in Hydrothermal Sediment.</title>
        <authorList>
            <person name="Zhou Z."/>
            <person name="Liu Y."/>
            <person name="Xu W."/>
            <person name="Pan J."/>
            <person name="Luo Z.H."/>
            <person name="Li M."/>
        </authorList>
    </citation>
    <scope>NUCLEOTIDE SEQUENCE [LARGE SCALE GENOMIC DNA]</scope>
    <source>
        <strain evidence="1">SpSt-8</strain>
    </source>
</reference>
<accession>A0A7C3SKT5</accession>
<dbReference type="InterPro" id="IPR019300">
    <property type="entry name" value="CooT"/>
</dbReference>